<proteinExistence type="predicted"/>
<dbReference type="Pfam" id="PF00645">
    <property type="entry name" value="zf-PARP"/>
    <property type="match status" value="1"/>
</dbReference>
<dbReference type="Gene3D" id="3.30.1740.10">
    <property type="entry name" value="Zinc finger, PARP-type"/>
    <property type="match status" value="1"/>
</dbReference>
<keyword evidence="3" id="KW-0863">Zinc-finger</keyword>
<evidence type="ECO:0000256" key="5">
    <source>
        <dbReference type="ARBA" id="ARBA00023242"/>
    </source>
</evidence>
<dbReference type="SUPFAM" id="SSF57716">
    <property type="entry name" value="Glucocorticoid receptor-like (DNA-binding domain)"/>
    <property type="match status" value="1"/>
</dbReference>
<evidence type="ECO:0000256" key="3">
    <source>
        <dbReference type="ARBA" id="ARBA00022771"/>
    </source>
</evidence>
<feature type="compositionally biased region" description="Low complexity" evidence="6">
    <location>
        <begin position="145"/>
        <end position="166"/>
    </location>
</feature>
<keyword evidence="5" id="KW-0539">Nucleus</keyword>
<accession>A0A8B6D7N0</accession>
<dbReference type="GO" id="GO:0003677">
    <property type="term" value="F:DNA binding"/>
    <property type="evidence" value="ECO:0007669"/>
    <property type="project" value="InterPro"/>
</dbReference>
<dbReference type="InterPro" id="IPR036957">
    <property type="entry name" value="Znf_PARP_sf"/>
</dbReference>
<dbReference type="GO" id="GO:0005634">
    <property type="term" value="C:nucleus"/>
    <property type="evidence" value="ECO:0007669"/>
    <property type="project" value="UniProtKB-SubCell"/>
</dbReference>
<evidence type="ECO:0000256" key="4">
    <source>
        <dbReference type="ARBA" id="ARBA00022833"/>
    </source>
</evidence>
<feature type="domain" description="PARP-type" evidence="7">
    <location>
        <begin position="19"/>
        <end position="109"/>
    </location>
</feature>
<evidence type="ECO:0000256" key="6">
    <source>
        <dbReference type="SAM" id="MobiDB-lite"/>
    </source>
</evidence>
<comment type="subcellular location">
    <subcellularLocation>
        <location evidence="1">Nucleus</location>
    </subcellularLocation>
</comment>
<dbReference type="OrthoDB" id="10337395at2759"/>
<dbReference type="AlphaFoldDB" id="A0A8B6D7N0"/>
<dbReference type="SMART" id="SM01336">
    <property type="entry name" value="zf-PARP"/>
    <property type="match status" value="1"/>
</dbReference>
<dbReference type="EMBL" id="UYJE01003082">
    <property type="protein sequence ID" value="VDI16410.1"/>
    <property type="molecule type" value="Genomic_DNA"/>
</dbReference>
<evidence type="ECO:0000259" key="7">
    <source>
        <dbReference type="PROSITE" id="PS50064"/>
    </source>
</evidence>
<dbReference type="Proteomes" id="UP000596742">
    <property type="component" value="Unassembled WGS sequence"/>
</dbReference>
<evidence type="ECO:0000313" key="8">
    <source>
        <dbReference type="EMBL" id="VDI16410.1"/>
    </source>
</evidence>
<keyword evidence="2" id="KW-0479">Metal-binding</keyword>
<gene>
    <name evidence="8" type="ORF">MGAL_10B004149</name>
</gene>
<sequence length="264" mass="29932">MAAFWFMHMMHVNRKQHLLKIEYARSSRSQCKWLLGCDKIAEGDLRIGVVHDTWPWTQWFHFDCFWGDDFEEFYKNNRGNVIGVDIEDLMDGYRSISEDDQQKANESLEEWIDICKAFYGGDEDEDEDDGNSVATDVENQAETSGNNGNGNNKNKENVSNNQNGNKTPGNDNNGNVINKENLPNNQNGNKTPGNDNNGNVKNKENMPKVQNGNKTSGKDEKKVLITKRVAKTSTVNQGLKRAIDPVPKVPEKKIRMLNSFVGFL</sequence>
<reference evidence="8" key="1">
    <citation type="submission" date="2018-11" db="EMBL/GenBank/DDBJ databases">
        <authorList>
            <person name="Alioto T."/>
            <person name="Alioto T."/>
        </authorList>
    </citation>
    <scope>NUCLEOTIDE SEQUENCE</scope>
</reference>
<keyword evidence="9" id="KW-1185">Reference proteome</keyword>
<evidence type="ECO:0000313" key="9">
    <source>
        <dbReference type="Proteomes" id="UP000596742"/>
    </source>
</evidence>
<dbReference type="PROSITE" id="PS50064">
    <property type="entry name" value="ZF_PARP_2"/>
    <property type="match status" value="1"/>
</dbReference>
<keyword evidence="4" id="KW-0862">Zinc</keyword>
<dbReference type="InterPro" id="IPR001510">
    <property type="entry name" value="Znf_PARP"/>
</dbReference>
<protein>
    <recommendedName>
        <fullName evidence="7">PARP-type domain-containing protein</fullName>
    </recommendedName>
</protein>
<evidence type="ECO:0000256" key="1">
    <source>
        <dbReference type="ARBA" id="ARBA00004123"/>
    </source>
</evidence>
<name>A0A8B6D7N0_MYTGA</name>
<comment type="caution">
    <text evidence="8">The sequence shown here is derived from an EMBL/GenBank/DDBJ whole genome shotgun (WGS) entry which is preliminary data.</text>
</comment>
<evidence type="ECO:0000256" key="2">
    <source>
        <dbReference type="ARBA" id="ARBA00022723"/>
    </source>
</evidence>
<organism evidence="8 9">
    <name type="scientific">Mytilus galloprovincialis</name>
    <name type="common">Mediterranean mussel</name>
    <dbReference type="NCBI Taxonomy" id="29158"/>
    <lineage>
        <taxon>Eukaryota</taxon>
        <taxon>Metazoa</taxon>
        <taxon>Spiralia</taxon>
        <taxon>Lophotrochozoa</taxon>
        <taxon>Mollusca</taxon>
        <taxon>Bivalvia</taxon>
        <taxon>Autobranchia</taxon>
        <taxon>Pteriomorphia</taxon>
        <taxon>Mytilida</taxon>
        <taxon>Mytiloidea</taxon>
        <taxon>Mytilidae</taxon>
        <taxon>Mytilinae</taxon>
        <taxon>Mytilus</taxon>
    </lineage>
</organism>
<feature type="region of interest" description="Disordered" evidence="6">
    <location>
        <begin position="140"/>
        <end position="222"/>
    </location>
</feature>
<feature type="compositionally biased region" description="Polar residues" evidence="6">
    <location>
        <begin position="167"/>
        <end position="192"/>
    </location>
</feature>
<dbReference type="GO" id="GO:0008270">
    <property type="term" value="F:zinc ion binding"/>
    <property type="evidence" value="ECO:0007669"/>
    <property type="project" value="UniProtKB-KW"/>
</dbReference>